<dbReference type="Pfam" id="PF21168">
    <property type="entry name" value="FkbO_Hyg5-like_N"/>
    <property type="match status" value="1"/>
</dbReference>
<evidence type="ECO:0000313" key="2">
    <source>
        <dbReference type="EMBL" id="KUZ89736.1"/>
    </source>
</evidence>
<feature type="domain" description="Chorismatase FkbO/Hyg5-like N-terminal" evidence="1">
    <location>
        <begin position="2"/>
        <end position="90"/>
    </location>
</feature>
<gene>
    <name evidence="2" type="ORF">WI38_16435</name>
</gene>
<dbReference type="EMBL" id="LOTN01000034">
    <property type="protein sequence ID" value="KUZ89736.1"/>
    <property type="molecule type" value="Genomic_DNA"/>
</dbReference>
<accession>A0A102H7U3</accession>
<sequence>MDDEDELADRVAQLYRCALDVIKARGYSHPYRIWNYIGNINAPNSRGLERYRDFCKGRAEGFDTSRTPFNDLPAGTGIGFASGGVTAIFFSSKQGRFFHIENPLQMPAYHYPDQYGPRSPSFARGTIHALSGEAHLFISGTASVRSHETIGSTVDEQLRITFENIETLIENGRLKLIGEGRRIRGGGFESAKIYVRHESDLRRVAARAREHFKLDAEQAPALLSDICRTDLLLEIEGVYKFSLYEN</sequence>
<comment type="caution">
    <text evidence="2">The sequence shown here is derived from an EMBL/GenBank/DDBJ whole genome shotgun (WGS) entry which is preliminary data.</text>
</comment>
<name>A0A102H7U3_9BURK</name>
<dbReference type="Gene3D" id="3.30.1330.40">
    <property type="entry name" value="RutC-like"/>
    <property type="match status" value="1"/>
</dbReference>
<dbReference type="InterPro" id="IPR049368">
    <property type="entry name" value="FkbO_Hyg5-like_N"/>
</dbReference>
<dbReference type="AlphaFoldDB" id="A0A102H7U3"/>
<evidence type="ECO:0000259" key="1">
    <source>
        <dbReference type="Pfam" id="PF21168"/>
    </source>
</evidence>
<dbReference type="Proteomes" id="UP000065521">
    <property type="component" value="Unassembled WGS sequence"/>
</dbReference>
<proteinExistence type="predicted"/>
<organism evidence="2 3">
    <name type="scientific">Burkholderia ubonensis</name>
    <dbReference type="NCBI Taxonomy" id="101571"/>
    <lineage>
        <taxon>Bacteria</taxon>
        <taxon>Pseudomonadati</taxon>
        <taxon>Pseudomonadota</taxon>
        <taxon>Betaproteobacteria</taxon>
        <taxon>Burkholderiales</taxon>
        <taxon>Burkholderiaceae</taxon>
        <taxon>Burkholderia</taxon>
        <taxon>Burkholderia cepacia complex</taxon>
    </lineage>
</organism>
<reference evidence="2 3" key="1">
    <citation type="submission" date="2015-11" db="EMBL/GenBank/DDBJ databases">
        <title>Expanding the genomic diversity of Burkholderia species for the development of highly accurate diagnostics.</title>
        <authorList>
            <person name="Sahl J."/>
            <person name="Keim P."/>
            <person name="Wagner D."/>
        </authorList>
    </citation>
    <scope>NUCLEOTIDE SEQUENCE [LARGE SCALE GENOMIC DNA]</scope>
    <source>
        <strain evidence="2 3">RF32-BP4</strain>
    </source>
</reference>
<dbReference type="InterPro" id="IPR035959">
    <property type="entry name" value="RutC-like_sf"/>
</dbReference>
<evidence type="ECO:0000313" key="3">
    <source>
        <dbReference type="Proteomes" id="UP000065521"/>
    </source>
</evidence>
<protein>
    <recommendedName>
        <fullName evidence="1">Chorismatase FkbO/Hyg5-like N-terminal domain-containing protein</fullName>
    </recommendedName>
</protein>